<accession>A0AAV5CWF9</accession>
<evidence type="ECO:0000256" key="6">
    <source>
        <dbReference type="SAM" id="Phobius"/>
    </source>
</evidence>
<dbReference type="Pfam" id="PF03348">
    <property type="entry name" value="Serinc"/>
    <property type="match status" value="1"/>
</dbReference>
<keyword evidence="4 6" id="KW-1133">Transmembrane helix</keyword>
<organism evidence="7 8">
    <name type="scientific">Eleusine coracana subsp. coracana</name>
    <dbReference type="NCBI Taxonomy" id="191504"/>
    <lineage>
        <taxon>Eukaryota</taxon>
        <taxon>Viridiplantae</taxon>
        <taxon>Streptophyta</taxon>
        <taxon>Embryophyta</taxon>
        <taxon>Tracheophyta</taxon>
        <taxon>Spermatophyta</taxon>
        <taxon>Magnoliopsida</taxon>
        <taxon>Liliopsida</taxon>
        <taxon>Poales</taxon>
        <taxon>Poaceae</taxon>
        <taxon>PACMAD clade</taxon>
        <taxon>Chloridoideae</taxon>
        <taxon>Cynodonteae</taxon>
        <taxon>Eleusininae</taxon>
        <taxon>Eleusine</taxon>
    </lineage>
</organism>
<protein>
    <submittedName>
        <fullName evidence="7">Uncharacterized protein</fullName>
    </submittedName>
</protein>
<keyword evidence="8" id="KW-1185">Reference proteome</keyword>
<dbReference type="PANTHER" id="PTHR10383:SF23">
    <property type="entry name" value="SERINC-DOMAIN CONTAINING SERINE AND SPHINGOLIPID BIOSYNTHESIS PROTEIN"/>
    <property type="match status" value="1"/>
</dbReference>
<sequence length="147" mass="16587">MIKSGAAEQPRGEDGAFEARRRLALRARYAYGFVFFATNLLAWFVRDYGARALRGLHRGFLSKFGSLVSAFCNLKPPFVFTVSVHIFFCVMFATTFGTRKLYEVRNSWHSSCWILKSIVYAVSIGIPFIIPNIFIQLYGEVARLGAG</sequence>
<dbReference type="GO" id="GO:0016020">
    <property type="term" value="C:membrane"/>
    <property type="evidence" value="ECO:0007669"/>
    <property type="project" value="UniProtKB-SubCell"/>
</dbReference>
<dbReference type="InterPro" id="IPR005016">
    <property type="entry name" value="TDE1/TMS"/>
</dbReference>
<comment type="similarity">
    <text evidence="2">Belongs to the TDE1 family.</text>
</comment>
<dbReference type="PANTHER" id="PTHR10383">
    <property type="entry name" value="SERINE INCORPORATOR"/>
    <property type="match status" value="1"/>
</dbReference>
<comment type="caution">
    <text evidence="7">The sequence shown here is derived from an EMBL/GenBank/DDBJ whole genome shotgun (WGS) entry which is preliminary data.</text>
</comment>
<reference evidence="7" key="1">
    <citation type="journal article" date="2018" name="DNA Res.">
        <title>Multiple hybrid de novo genome assembly of finger millet, an orphan allotetraploid crop.</title>
        <authorList>
            <person name="Hatakeyama M."/>
            <person name="Aluri S."/>
            <person name="Balachadran M.T."/>
            <person name="Sivarajan S.R."/>
            <person name="Patrignani A."/>
            <person name="Gruter S."/>
            <person name="Poveda L."/>
            <person name="Shimizu-Inatsugi R."/>
            <person name="Baeten J."/>
            <person name="Francoijs K.J."/>
            <person name="Nataraja K.N."/>
            <person name="Reddy Y.A.N."/>
            <person name="Phadnis S."/>
            <person name="Ravikumar R.L."/>
            <person name="Schlapbach R."/>
            <person name="Sreeman S.M."/>
            <person name="Shimizu K.K."/>
        </authorList>
    </citation>
    <scope>NUCLEOTIDE SEQUENCE</scope>
</reference>
<proteinExistence type="inferred from homology"/>
<dbReference type="Proteomes" id="UP001054889">
    <property type="component" value="Unassembled WGS sequence"/>
</dbReference>
<evidence type="ECO:0000256" key="2">
    <source>
        <dbReference type="ARBA" id="ARBA00006665"/>
    </source>
</evidence>
<evidence type="ECO:0000313" key="7">
    <source>
        <dbReference type="EMBL" id="GJN02404.1"/>
    </source>
</evidence>
<keyword evidence="3 6" id="KW-0812">Transmembrane</keyword>
<comment type="subcellular location">
    <subcellularLocation>
        <location evidence="1">Membrane</location>
        <topology evidence="1">Multi-pass membrane protein</topology>
    </subcellularLocation>
</comment>
<evidence type="ECO:0000256" key="3">
    <source>
        <dbReference type="ARBA" id="ARBA00022692"/>
    </source>
</evidence>
<gene>
    <name evidence="7" type="primary">ga19750</name>
    <name evidence="7" type="ORF">PR202_ga19750</name>
</gene>
<feature type="transmembrane region" description="Helical" evidence="6">
    <location>
        <begin position="29"/>
        <end position="46"/>
    </location>
</feature>
<feature type="transmembrane region" description="Helical" evidence="6">
    <location>
        <begin position="78"/>
        <end position="97"/>
    </location>
</feature>
<evidence type="ECO:0000256" key="1">
    <source>
        <dbReference type="ARBA" id="ARBA00004141"/>
    </source>
</evidence>
<keyword evidence="5 6" id="KW-0472">Membrane</keyword>
<evidence type="ECO:0000256" key="5">
    <source>
        <dbReference type="ARBA" id="ARBA00023136"/>
    </source>
</evidence>
<feature type="transmembrane region" description="Helical" evidence="6">
    <location>
        <begin position="118"/>
        <end position="138"/>
    </location>
</feature>
<dbReference type="EMBL" id="BQKI01000009">
    <property type="protein sequence ID" value="GJN02404.1"/>
    <property type="molecule type" value="Genomic_DNA"/>
</dbReference>
<dbReference type="AlphaFoldDB" id="A0AAV5CWF9"/>
<reference evidence="7" key="2">
    <citation type="submission" date="2021-12" db="EMBL/GenBank/DDBJ databases">
        <title>Resequencing data analysis of finger millet.</title>
        <authorList>
            <person name="Hatakeyama M."/>
            <person name="Aluri S."/>
            <person name="Balachadran M.T."/>
            <person name="Sivarajan S.R."/>
            <person name="Poveda L."/>
            <person name="Shimizu-Inatsugi R."/>
            <person name="Schlapbach R."/>
            <person name="Sreeman S.M."/>
            <person name="Shimizu K.K."/>
        </authorList>
    </citation>
    <scope>NUCLEOTIDE SEQUENCE</scope>
</reference>
<name>A0AAV5CWF9_ELECO</name>
<evidence type="ECO:0000256" key="4">
    <source>
        <dbReference type="ARBA" id="ARBA00022989"/>
    </source>
</evidence>
<evidence type="ECO:0000313" key="8">
    <source>
        <dbReference type="Proteomes" id="UP001054889"/>
    </source>
</evidence>